<dbReference type="GO" id="GO:0071008">
    <property type="term" value="C:U2-type post-mRNA release spliceosomal complex"/>
    <property type="evidence" value="ECO:0007669"/>
    <property type="project" value="EnsemblFungi"/>
</dbReference>
<evidence type="ECO:0000256" key="4">
    <source>
        <dbReference type="ARBA" id="ARBA00022728"/>
    </source>
</evidence>
<accession>A0A1E4SNG1</accession>
<reference evidence="12" key="1">
    <citation type="submission" date="2016-05" db="EMBL/GenBank/DDBJ databases">
        <title>Comparative genomics of biotechnologically important yeasts.</title>
        <authorList>
            <consortium name="DOE Joint Genome Institute"/>
            <person name="Riley R."/>
            <person name="Haridas S."/>
            <person name="Wolfe K.H."/>
            <person name="Lopes M.R."/>
            <person name="Hittinger C.T."/>
            <person name="Goker M."/>
            <person name="Salamov A."/>
            <person name="Wisecaver J."/>
            <person name="Long T.M."/>
            <person name="Aerts A.L."/>
            <person name="Barry K."/>
            <person name="Choi C."/>
            <person name="Clum A."/>
            <person name="Coughlan A.Y."/>
            <person name="Deshpande S."/>
            <person name="Douglass A.P."/>
            <person name="Hanson S.J."/>
            <person name="Klenk H.-P."/>
            <person name="Labutti K."/>
            <person name="Lapidus A."/>
            <person name="Lindquist E."/>
            <person name="Lipzen A."/>
            <person name="Meier-Kolthoff J.P."/>
            <person name="Ohm R.A."/>
            <person name="Otillar R.P."/>
            <person name="Pangilinan J."/>
            <person name="Peng Y."/>
            <person name="Rokas A."/>
            <person name="Rosa C.A."/>
            <person name="Scheuner C."/>
            <person name="Sibirny A.A."/>
            <person name="Slot J.C."/>
            <person name="Stielow J.B."/>
            <person name="Sun H."/>
            <person name="Kurtzman C.P."/>
            <person name="Blackwell M."/>
            <person name="Grigoriev I.V."/>
            <person name="Jeffries T.W."/>
        </authorList>
    </citation>
    <scope>NUCLEOTIDE SEQUENCE [LARGE SCALE GENOMIC DNA]</scope>
    <source>
        <strain evidence="12">NRRL Y-17324</strain>
    </source>
</reference>
<evidence type="ECO:0000256" key="6">
    <source>
        <dbReference type="ARBA" id="ARBA00023187"/>
    </source>
</evidence>
<dbReference type="InterPro" id="IPR003107">
    <property type="entry name" value="HAT"/>
</dbReference>
<dbReference type="GO" id="GO:0071007">
    <property type="term" value="C:U2-type catalytic step 2 spliceosome"/>
    <property type="evidence" value="ECO:0007669"/>
    <property type="project" value="EnsemblFungi"/>
</dbReference>
<dbReference type="GO" id="GO:0000974">
    <property type="term" value="C:Prp19 complex"/>
    <property type="evidence" value="ECO:0007669"/>
    <property type="project" value="EnsemblFungi"/>
</dbReference>
<dbReference type="InterPro" id="IPR045075">
    <property type="entry name" value="Syf1-like"/>
</dbReference>
<evidence type="ECO:0000256" key="9">
    <source>
        <dbReference type="SAM" id="MobiDB-lite"/>
    </source>
</evidence>
<dbReference type="GO" id="GO:0071011">
    <property type="term" value="C:precatalytic spliceosome"/>
    <property type="evidence" value="ECO:0007669"/>
    <property type="project" value="TreeGrafter"/>
</dbReference>
<gene>
    <name evidence="11" type="ORF">CANTADRAFT_88960</name>
</gene>
<dbReference type="PANTHER" id="PTHR11246:SF3">
    <property type="entry name" value="CROOKED NECK-LIKE PROTEIN 1"/>
    <property type="match status" value="1"/>
</dbReference>
<feature type="compositionally biased region" description="Polar residues" evidence="9">
    <location>
        <begin position="1"/>
        <end position="13"/>
    </location>
</feature>
<keyword evidence="5" id="KW-0677">Repeat</keyword>
<feature type="compositionally biased region" description="Basic and acidic residues" evidence="9">
    <location>
        <begin position="14"/>
        <end position="29"/>
    </location>
</feature>
<proteinExistence type="inferred from homology"/>
<keyword evidence="4" id="KW-0747">Spliceosome</keyword>
<keyword evidence="12" id="KW-1185">Reference proteome</keyword>
<evidence type="ECO:0000256" key="3">
    <source>
        <dbReference type="ARBA" id="ARBA00022664"/>
    </source>
</evidence>
<dbReference type="EMBL" id="KV453910">
    <property type="protein sequence ID" value="ODV81060.1"/>
    <property type="molecule type" value="Genomic_DNA"/>
</dbReference>
<evidence type="ECO:0000256" key="8">
    <source>
        <dbReference type="ARBA" id="ARBA00039167"/>
    </source>
</evidence>
<evidence type="ECO:0000256" key="2">
    <source>
        <dbReference type="ARBA" id="ARBA00008644"/>
    </source>
</evidence>
<sequence>MSYESSNQLTSEQILKDAYENKDRPLERPKQSIQDLDELRSFQLAKRKEYEQQLNKNRLNFNQWLRYAKWEINHNHDYARARSIFERALDVNVQHIPFWVQYIQFELSHKNVNHARNLLDRATTTLPRINKLWFMYVQTEETLRNYSMVRSTFERWLKWQPDESVWDSYINFEKRYEEFENVRQIFRRYIYLFPNGLTWLKWIEFELYEVQTSSRQIQNIRLVFESSVDHLLGQKSSKTDLALSIIITKWSDWEISVQEFERARMIYTLLLEDPRCKGILLEDQRTKISQLFTDFEKNHGNKNTIESSVTLNRLNKYRANLKEDAQDYDSWWAYISILEQQGDIIAVREAFENAIKNLPTDKNKSLKWRRYIYLWIKYALWEEISLGQVENARNIWVNCLKSVPHKQFTFGKIWIKYAEFELRNSIEDGLPQARKVLGQSIGQSSIQGPKKKLFKYYVEFEKKLGEWLRVRKLYERWLELALANEQEFIPILEEYIEFEKSLNEHSRCVSLFELGLGLMDGESITISVSDNEIERLWISFIEYYKEEMQYSEARSLYVRLTKKTPVPKVWISYALFESSIPTEAQLKIFQESDEEEFLFEVNDEHRTNTRKVFDQAQKSFQDNKDYRLVVLEAWKSYESLHGSEESQQVVEKKMPALVQRRRKVDGVEEEYTDYIFPEDEEKKPKGAAVSKFLANAKKWAQQQA</sequence>
<dbReference type="PANTHER" id="PTHR11246">
    <property type="entry name" value="PRE-MRNA SPLICING FACTOR"/>
    <property type="match status" value="1"/>
</dbReference>
<dbReference type="GO" id="GO:0006270">
    <property type="term" value="P:DNA replication initiation"/>
    <property type="evidence" value="ECO:0007669"/>
    <property type="project" value="EnsemblFungi"/>
</dbReference>
<dbReference type="GO" id="GO:0003682">
    <property type="term" value="F:chromatin binding"/>
    <property type="evidence" value="ECO:0007669"/>
    <property type="project" value="EnsemblFungi"/>
</dbReference>
<dbReference type="InterPro" id="IPR055433">
    <property type="entry name" value="HAT_Syf1-like_N"/>
</dbReference>
<dbReference type="Pfam" id="PF23240">
    <property type="entry name" value="HAT_PRP39_N"/>
    <property type="match status" value="1"/>
</dbReference>
<evidence type="ECO:0000256" key="5">
    <source>
        <dbReference type="ARBA" id="ARBA00022737"/>
    </source>
</evidence>
<feature type="region of interest" description="Disordered" evidence="9">
    <location>
        <begin position="1"/>
        <end position="29"/>
    </location>
</feature>
<name>A0A1E4SNG1_9ASCO</name>
<keyword evidence="7" id="KW-0539">Nucleus</keyword>
<dbReference type="Gene3D" id="1.25.40.10">
    <property type="entry name" value="Tetratricopeptide repeat domain"/>
    <property type="match status" value="3"/>
</dbReference>
<feature type="domain" description="Pre-mRNA-splicing factor Syf1-like N-terminal HAT-repeats" evidence="10">
    <location>
        <begin position="49"/>
        <end position="194"/>
    </location>
</feature>
<dbReference type="GO" id="GO:0000785">
    <property type="term" value="C:chromatin"/>
    <property type="evidence" value="ECO:0007669"/>
    <property type="project" value="EnsemblFungi"/>
</dbReference>
<dbReference type="SMART" id="SM00386">
    <property type="entry name" value="HAT"/>
    <property type="match status" value="12"/>
</dbReference>
<organism evidence="11 12">
    <name type="scientific">Suhomyces tanzawaensis NRRL Y-17324</name>
    <dbReference type="NCBI Taxonomy" id="984487"/>
    <lineage>
        <taxon>Eukaryota</taxon>
        <taxon>Fungi</taxon>
        <taxon>Dikarya</taxon>
        <taxon>Ascomycota</taxon>
        <taxon>Saccharomycotina</taxon>
        <taxon>Pichiomycetes</taxon>
        <taxon>Debaryomycetaceae</taxon>
        <taxon>Suhomyces</taxon>
    </lineage>
</organism>
<protein>
    <recommendedName>
        <fullName evidence="8">Pre-mRNA-splicing factor CLF1</fullName>
    </recommendedName>
</protein>
<dbReference type="GO" id="GO:0071004">
    <property type="term" value="C:U2-type prespliceosome"/>
    <property type="evidence" value="ECO:0007669"/>
    <property type="project" value="EnsemblFungi"/>
</dbReference>
<dbReference type="InterPro" id="IPR011990">
    <property type="entry name" value="TPR-like_helical_dom_sf"/>
</dbReference>
<dbReference type="GeneID" id="30985654"/>
<dbReference type="AlphaFoldDB" id="A0A1E4SNG1"/>
<dbReference type="OrthoDB" id="541719at2759"/>
<evidence type="ECO:0000256" key="7">
    <source>
        <dbReference type="ARBA" id="ARBA00023242"/>
    </source>
</evidence>
<evidence type="ECO:0000259" key="10">
    <source>
        <dbReference type="Pfam" id="PF23233"/>
    </source>
</evidence>
<evidence type="ECO:0000313" key="11">
    <source>
        <dbReference type="EMBL" id="ODV81060.1"/>
    </source>
</evidence>
<dbReference type="Proteomes" id="UP000094285">
    <property type="component" value="Unassembled WGS sequence"/>
</dbReference>
<keyword evidence="6" id="KW-0508">mRNA splicing</keyword>
<keyword evidence="3" id="KW-0507">mRNA processing</keyword>
<dbReference type="STRING" id="984487.A0A1E4SNG1"/>
<dbReference type="GO" id="GO:0000354">
    <property type="term" value="P:cis assembly of pre-catalytic spliceosome"/>
    <property type="evidence" value="ECO:0007669"/>
    <property type="project" value="EnsemblFungi"/>
</dbReference>
<comment type="subcellular location">
    <subcellularLocation>
        <location evidence="1">Nucleus</location>
    </subcellularLocation>
</comment>
<dbReference type="SUPFAM" id="SSF48452">
    <property type="entry name" value="TPR-like"/>
    <property type="match status" value="2"/>
</dbReference>
<dbReference type="GO" id="GO:0071006">
    <property type="term" value="C:U2-type catalytic step 1 spliceosome"/>
    <property type="evidence" value="ECO:0007669"/>
    <property type="project" value="EnsemblFungi"/>
</dbReference>
<evidence type="ECO:0000313" key="12">
    <source>
        <dbReference type="Proteomes" id="UP000094285"/>
    </source>
</evidence>
<comment type="similarity">
    <text evidence="2">Belongs to the crooked-neck family.</text>
</comment>
<evidence type="ECO:0000256" key="1">
    <source>
        <dbReference type="ARBA" id="ARBA00004123"/>
    </source>
</evidence>
<dbReference type="Pfam" id="PF23233">
    <property type="entry name" value="HAT_Syf1_CNRKL1_N"/>
    <property type="match status" value="1"/>
</dbReference>
<dbReference type="RefSeq" id="XP_020066182.1">
    <property type="nucleotide sequence ID" value="XM_020211518.1"/>
</dbReference>
<dbReference type="GO" id="GO:0003688">
    <property type="term" value="F:DNA replication origin binding"/>
    <property type="evidence" value="ECO:0007669"/>
    <property type="project" value="EnsemblFungi"/>
</dbReference>